<evidence type="ECO:0000313" key="1">
    <source>
        <dbReference type="EMBL" id="JAH53131.1"/>
    </source>
</evidence>
<dbReference type="AlphaFoldDB" id="A0A0E9THQ3"/>
<dbReference type="EMBL" id="GBXM01055446">
    <property type="protein sequence ID" value="JAH53131.1"/>
    <property type="molecule type" value="Transcribed_RNA"/>
</dbReference>
<protein>
    <submittedName>
        <fullName evidence="1">Uncharacterized protein</fullName>
    </submittedName>
</protein>
<reference evidence="1" key="2">
    <citation type="journal article" date="2015" name="Fish Shellfish Immunol.">
        <title>Early steps in the European eel (Anguilla anguilla)-Vibrio vulnificus interaction in the gills: Role of the RtxA13 toxin.</title>
        <authorList>
            <person name="Callol A."/>
            <person name="Pajuelo D."/>
            <person name="Ebbesson L."/>
            <person name="Teles M."/>
            <person name="MacKenzie S."/>
            <person name="Amaro C."/>
        </authorList>
    </citation>
    <scope>NUCLEOTIDE SEQUENCE</scope>
</reference>
<accession>A0A0E9THQ3</accession>
<reference evidence="1" key="1">
    <citation type="submission" date="2014-11" db="EMBL/GenBank/DDBJ databases">
        <authorList>
            <person name="Amaro Gonzalez C."/>
        </authorList>
    </citation>
    <scope>NUCLEOTIDE SEQUENCE</scope>
</reference>
<sequence>MFFLVIIQSRNFIQRSQSLPHKKS</sequence>
<proteinExistence type="predicted"/>
<organism evidence="1">
    <name type="scientific">Anguilla anguilla</name>
    <name type="common">European freshwater eel</name>
    <name type="synonym">Muraena anguilla</name>
    <dbReference type="NCBI Taxonomy" id="7936"/>
    <lineage>
        <taxon>Eukaryota</taxon>
        <taxon>Metazoa</taxon>
        <taxon>Chordata</taxon>
        <taxon>Craniata</taxon>
        <taxon>Vertebrata</taxon>
        <taxon>Euteleostomi</taxon>
        <taxon>Actinopterygii</taxon>
        <taxon>Neopterygii</taxon>
        <taxon>Teleostei</taxon>
        <taxon>Anguilliformes</taxon>
        <taxon>Anguillidae</taxon>
        <taxon>Anguilla</taxon>
    </lineage>
</organism>
<name>A0A0E9THQ3_ANGAN</name>